<evidence type="ECO:0000256" key="2">
    <source>
        <dbReference type="ARBA" id="ARBA00023125"/>
    </source>
</evidence>
<dbReference type="Pfam" id="PF01047">
    <property type="entry name" value="MarR"/>
    <property type="match status" value="1"/>
</dbReference>
<sequence length="151" mass="17389">MKKLHTSLTIALLRARETTMGFFRPLLNKHGLTEQQWRIMRVLLEKNTIEFQHLAELTCILRPSLTGILTRMERDGLVLKLKPTTDQRKIYVALTDTAREMVENMADEVAAAYQKLEEQLSVEKIDQLMALLEEVSQLQVPESEPLVEDEA</sequence>
<comment type="caution">
    <text evidence="5">The sequence shown here is derived from an EMBL/GenBank/DDBJ whole genome shotgun (WGS) entry which is preliminary data.</text>
</comment>
<name>A0ABS8D9V0_9NEIS</name>
<keyword evidence="3" id="KW-0804">Transcription</keyword>
<feature type="domain" description="HTH marR-type" evidence="4">
    <location>
        <begin position="5"/>
        <end position="137"/>
    </location>
</feature>
<dbReference type="InterPro" id="IPR039422">
    <property type="entry name" value="MarR/SlyA-like"/>
</dbReference>
<gene>
    <name evidence="5" type="primary">hpaR</name>
    <name evidence="5" type="ORF">LIN78_15505</name>
</gene>
<keyword evidence="1" id="KW-0805">Transcription regulation</keyword>
<organism evidence="5 6">
    <name type="scientific">Leeia speluncae</name>
    <dbReference type="NCBI Taxonomy" id="2884804"/>
    <lineage>
        <taxon>Bacteria</taxon>
        <taxon>Pseudomonadati</taxon>
        <taxon>Pseudomonadota</taxon>
        <taxon>Betaproteobacteria</taxon>
        <taxon>Neisseriales</taxon>
        <taxon>Leeiaceae</taxon>
        <taxon>Leeia</taxon>
    </lineage>
</organism>
<dbReference type="InterPro" id="IPR036390">
    <property type="entry name" value="WH_DNA-bd_sf"/>
</dbReference>
<evidence type="ECO:0000256" key="3">
    <source>
        <dbReference type="ARBA" id="ARBA00023163"/>
    </source>
</evidence>
<evidence type="ECO:0000313" key="6">
    <source>
        <dbReference type="Proteomes" id="UP001165395"/>
    </source>
</evidence>
<dbReference type="RefSeq" id="WP_227181772.1">
    <property type="nucleotide sequence ID" value="NZ_JAJBZT010000010.1"/>
</dbReference>
<keyword evidence="2" id="KW-0238">DNA-binding</keyword>
<dbReference type="PROSITE" id="PS50995">
    <property type="entry name" value="HTH_MARR_2"/>
    <property type="match status" value="1"/>
</dbReference>
<keyword evidence="6" id="KW-1185">Reference proteome</keyword>
<dbReference type="PANTHER" id="PTHR33164:SF13">
    <property type="entry name" value="4-HYDROXYPHENYLACETATE CATABOLISM PROTEIN"/>
    <property type="match status" value="1"/>
</dbReference>
<evidence type="ECO:0000256" key="1">
    <source>
        <dbReference type="ARBA" id="ARBA00023015"/>
    </source>
</evidence>
<dbReference type="PANTHER" id="PTHR33164">
    <property type="entry name" value="TRANSCRIPTIONAL REGULATOR, MARR FAMILY"/>
    <property type="match status" value="1"/>
</dbReference>
<dbReference type="Gene3D" id="1.10.10.10">
    <property type="entry name" value="Winged helix-like DNA-binding domain superfamily/Winged helix DNA-binding domain"/>
    <property type="match status" value="1"/>
</dbReference>
<dbReference type="PROSITE" id="PS01117">
    <property type="entry name" value="HTH_MARR_1"/>
    <property type="match status" value="1"/>
</dbReference>
<protein>
    <submittedName>
        <fullName evidence="5">Homoprotocatechuate degradation operon regulator HpaR</fullName>
    </submittedName>
</protein>
<dbReference type="InterPro" id="IPR000835">
    <property type="entry name" value="HTH_MarR-typ"/>
</dbReference>
<dbReference type="NCBIfam" id="TIGR02337">
    <property type="entry name" value="HpaR"/>
    <property type="match status" value="1"/>
</dbReference>
<accession>A0ABS8D9V0</accession>
<dbReference type="EMBL" id="JAJBZT010000010">
    <property type="protein sequence ID" value="MCB6184954.1"/>
    <property type="molecule type" value="Genomic_DNA"/>
</dbReference>
<dbReference type="SMART" id="SM00347">
    <property type="entry name" value="HTH_MARR"/>
    <property type="match status" value="1"/>
</dbReference>
<dbReference type="InterPro" id="IPR012712">
    <property type="entry name" value="HpaR/FarR"/>
</dbReference>
<dbReference type="Proteomes" id="UP001165395">
    <property type="component" value="Unassembled WGS sequence"/>
</dbReference>
<proteinExistence type="predicted"/>
<reference evidence="5" key="1">
    <citation type="submission" date="2021-10" db="EMBL/GenBank/DDBJ databases">
        <title>The complete genome sequence of Leeia sp. TBRC 13508.</title>
        <authorList>
            <person name="Charoenyingcharoen P."/>
            <person name="Yukphan P."/>
        </authorList>
    </citation>
    <scope>NUCLEOTIDE SEQUENCE</scope>
    <source>
        <strain evidence="5">TBRC 13508</strain>
    </source>
</reference>
<evidence type="ECO:0000259" key="4">
    <source>
        <dbReference type="PROSITE" id="PS50995"/>
    </source>
</evidence>
<dbReference type="SUPFAM" id="SSF46785">
    <property type="entry name" value="Winged helix' DNA-binding domain"/>
    <property type="match status" value="1"/>
</dbReference>
<dbReference type="InterPro" id="IPR036388">
    <property type="entry name" value="WH-like_DNA-bd_sf"/>
</dbReference>
<dbReference type="InterPro" id="IPR023187">
    <property type="entry name" value="Tscrpt_reg_MarR-type_CS"/>
</dbReference>
<evidence type="ECO:0000313" key="5">
    <source>
        <dbReference type="EMBL" id="MCB6184954.1"/>
    </source>
</evidence>